<sequence length="180" mass="20000">MASPDNILLHLAEDDEQQVRDVFKRLAERGFQAQQQTPHVTITFSPAMPADVVQCAAELLPPVVPASLKRVGSVVFGTKRKQTVAWLLETTDELERAARQISALNPDGRGPRWIPHLTVGLRLPREIVPEYMRALDELTSSHLKEFTAVRAAFWRPRAQELRVLAGATMNDSVLGASDLT</sequence>
<reference evidence="1 2" key="1">
    <citation type="submission" date="2019-06" db="EMBL/GenBank/DDBJ databases">
        <title>Sequencing the genomes of 1000 actinobacteria strains.</title>
        <authorList>
            <person name="Klenk H.-P."/>
        </authorList>
    </citation>
    <scope>NUCLEOTIDE SEQUENCE [LARGE SCALE GENOMIC DNA]</scope>
    <source>
        <strain evidence="1 2">DSM 24083</strain>
    </source>
</reference>
<evidence type="ECO:0000313" key="2">
    <source>
        <dbReference type="Proteomes" id="UP000319746"/>
    </source>
</evidence>
<organism evidence="1 2">
    <name type="scientific">Enteractinococcus coprophilus</name>
    <dbReference type="NCBI Taxonomy" id="1027633"/>
    <lineage>
        <taxon>Bacteria</taxon>
        <taxon>Bacillati</taxon>
        <taxon>Actinomycetota</taxon>
        <taxon>Actinomycetes</taxon>
        <taxon>Micrococcales</taxon>
        <taxon>Micrococcaceae</taxon>
    </lineage>
</organism>
<evidence type="ECO:0008006" key="3">
    <source>
        <dbReference type="Google" id="ProtNLM"/>
    </source>
</evidence>
<keyword evidence="2" id="KW-1185">Reference proteome</keyword>
<dbReference type="Proteomes" id="UP000319746">
    <property type="component" value="Unassembled WGS sequence"/>
</dbReference>
<comment type="caution">
    <text evidence="1">The sequence shown here is derived from an EMBL/GenBank/DDBJ whole genome shotgun (WGS) entry which is preliminary data.</text>
</comment>
<accession>A0A543A0D2</accession>
<dbReference type="AlphaFoldDB" id="A0A543A0D2"/>
<dbReference type="EMBL" id="VFOU01000004">
    <property type="protein sequence ID" value="TQL66037.1"/>
    <property type="molecule type" value="Genomic_DNA"/>
</dbReference>
<dbReference type="OrthoDB" id="4425319at2"/>
<evidence type="ECO:0000313" key="1">
    <source>
        <dbReference type="EMBL" id="TQL66037.1"/>
    </source>
</evidence>
<dbReference type="InterPro" id="IPR009097">
    <property type="entry name" value="Cyclic_Pdiesterase"/>
</dbReference>
<dbReference type="Gene3D" id="3.90.1140.10">
    <property type="entry name" value="Cyclic phosphodiesterase"/>
    <property type="match status" value="1"/>
</dbReference>
<protein>
    <recommendedName>
        <fullName evidence="3">2'-5' RNA ligase</fullName>
    </recommendedName>
</protein>
<name>A0A543A0D2_9MICC</name>
<dbReference type="SUPFAM" id="SSF55144">
    <property type="entry name" value="LigT-like"/>
    <property type="match status" value="1"/>
</dbReference>
<gene>
    <name evidence="1" type="ORF">FB556_2516</name>
</gene>
<proteinExistence type="predicted"/>
<dbReference type="RefSeq" id="WP_141868147.1">
    <property type="nucleotide sequence ID" value="NZ_BAABAN010000017.1"/>
</dbReference>